<protein>
    <recommendedName>
        <fullName evidence="7">SCF E3 ubiquitin ligase complex F-box protein</fullName>
    </recommendedName>
</protein>
<keyword evidence="1" id="KW-0833">Ubl conjugation pathway</keyword>
<dbReference type="Pfam" id="PF12937">
    <property type="entry name" value="F-box-like"/>
    <property type="match status" value="1"/>
</dbReference>
<name>A0ABQ8W4D3_PENCH</name>
<evidence type="ECO:0008006" key="7">
    <source>
        <dbReference type="Google" id="ProtNLM"/>
    </source>
</evidence>
<feature type="compositionally biased region" description="Basic residues" evidence="2">
    <location>
        <begin position="1"/>
        <end position="16"/>
    </location>
</feature>
<dbReference type="PANTHER" id="PTHR13382">
    <property type="entry name" value="MITOCHONDRIAL ATP SYNTHASE COUPLING FACTOR B"/>
    <property type="match status" value="1"/>
</dbReference>
<feature type="domain" description="F-box/LRR-repeat protein 15-like leucin rich repeat" evidence="4">
    <location>
        <begin position="222"/>
        <end position="471"/>
    </location>
</feature>
<comment type="caution">
    <text evidence="5">The sequence shown here is derived from an EMBL/GenBank/DDBJ whole genome shotgun (WGS) entry which is preliminary data.</text>
</comment>
<dbReference type="InterPro" id="IPR006553">
    <property type="entry name" value="Leu-rich_rpt_Cys-con_subtyp"/>
</dbReference>
<dbReference type="SMART" id="SM00367">
    <property type="entry name" value="LRR_CC"/>
    <property type="match status" value="11"/>
</dbReference>
<dbReference type="InterPro" id="IPR032675">
    <property type="entry name" value="LRR_dom_sf"/>
</dbReference>
<evidence type="ECO:0000259" key="3">
    <source>
        <dbReference type="Pfam" id="PF12937"/>
    </source>
</evidence>
<evidence type="ECO:0000256" key="1">
    <source>
        <dbReference type="ARBA" id="ARBA00022786"/>
    </source>
</evidence>
<reference evidence="5 6" key="1">
    <citation type="journal article" date="2023" name="IMA Fungus">
        <title>Comparative genomic study of the Penicillium genus elucidates a diverse pangenome and 15 lateral gene transfer events.</title>
        <authorList>
            <person name="Petersen C."/>
            <person name="Sorensen T."/>
            <person name="Nielsen M.R."/>
            <person name="Sondergaard T.E."/>
            <person name="Sorensen J.L."/>
            <person name="Fitzpatrick D.A."/>
            <person name="Frisvad J.C."/>
            <person name="Nielsen K.L."/>
        </authorList>
    </citation>
    <scope>NUCLEOTIDE SEQUENCE [LARGE SCALE GENOMIC DNA]</scope>
    <source>
        <strain evidence="5 6">IBT 3361</strain>
    </source>
</reference>
<sequence>MRFQPYRHPKNILKRTSKSEPTPTRMHRLREAGRCPSAAPSETSGSTSPERAADDDTDFFMAQANDSQSSIGVANFRDSRLSSEPSEPLPPIGRLPPEILIAIFSKLAAPLDMLNSMLVCRGWAANSVGILWHRPTCNTWANVRSVTTSLGKPDSLFNYADLIKRLNLSALSDDVSDGTILSFNQCKRIERLTLTSCKNLTDKGVSDLVEGNRHLQALDVSDLRHLTDHTLATVSRDCPRLQGLNITGCSKVTDDALLIVSQKCRQIKRLKLNGVSNVSDRAIQSFAENCPSILEIDLHDCKLVTSASVTPLLTTLRHLRELRLAHCTELDDTAFLSLPPQVTFDSLRILDLTACENVRDDSVERIVRAAPRLRNLVLAKCRFITDRSVMAICRLGKNLHYVHLGHCSNITDSAVISLVKSCNRIRYIDLACCNLLTDRSVQQLATLPKLRRIGLVKCQAITDQSILALARPKIGHHPSVSSLERVHLSYCVQLRMKVRYSCFAEQLPAPDSFEFDRRPRVPARKPHCILPRSPPEFTQQQRDVFCVFSGDGVNRLRDHLNRHEPQFQEEAEATMYDDDEELDEDEGQMTGLMNATVINDGDDDYIDVGPLNT</sequence>
<feature type="domain" description="F-box" evidence="3">
    <location>
        <begin position="92"/>
        <end position="137"/>
    </location>
</feature>
<organism evidence="5 6">
    <name type="scientific">Penicillium chrysogenum</name>
    <name type="common">Penicillium notatum</name>
    <dbReference type="NCBI Taxonomy" id="5076"/>
    <lineage>
        <taxon>Eukaryota</taxon>
        <taxon>Fungi</taxon>
        <taxon>Dikarya</taxon>
        <taxon>Ascomycota</taxon>
        <taxon>Pezizomycotina</taxon>
        <taxon>Eurotiomycetes</taxon>
        <taxon>Eurotiomycetidae</taxon>
        <taxon>Eurotiales</taxon>
        <taxon>Aspergillaceae</taxon>
        <taxon>Penicillium</taxon>
        <taxon>Penicillium chrysogenum species complex</taxon>
    </lineage>
</organism>
<dbReference type="InterPro" id="IPR050648">
    <property type="entry name" value="F-box_LRR-repeat"/>
</dbReference>
<evidence type="ECO:0000313" key="6">
    <source>
        <dbReference type="Proteomes" id="UP001220256"/>
    </source>
</evidence>
<dbReference type="InterPro" id="IPR057207">
    <property type="entry name" value="FBXL15_LRR"/>
</dbReference>
<evidence type="ECO:0000259" key="4">
    <source>
        <dbReference type="Pfam" id="PF25372"/>
    </source>
</evidence>
<accession>A0ABQ8W4D3</accession>
<feature type="region of interest" description="Disordered" evidence="2">
    <location>
        <begin position="1"/>
        <end position="54"/>
    </location>
</feature>
<feature type="compositionally biased region" description="Polar residues" evidence="2">
    <location>
        <begin position="40"/>
        <end position="49"/>
    </location>
</feature>
<dbReference type="InterPro" id="IPR036047">
    <property type="entry name" value="F-box-like_dom_sf"/>
</dbReference>
<dbReference type="InterPro" id="IPR001810">
    <property type="entry name" value="F-box_dom"/>
</dbReference>
<dbReference type="Gene3D" id="3.80.10.10">
    <property type="entry name" value="Ribonuclease Inhibitor"/>
    <property type="match status" value="2"/>
</dbReference>
<dbReference type="SUPFAM" id="SSF52047">
    <property type="entry name" value="RNI-like"/>
    <property type="match status" value="1"/>
</dbReference>
<dbReference type="Pfam" id="PF25372">
    <property type="entry name" value="DUF7885"/>
    <property type="match status" value="1"/>
</dbReference>
<dbReference type="EMBL" id="JAPVEB010000010">
    <property type="protein sequence ID" value="KAJ5255015.1"/>
    <property type="molecule type" value="Genomic_DNA"/>
</dbReference>
<gene>
    <name evidence="5" type="ORF">N7505_010166</name>
</gene>
<dbReference type="CDD" id="cd09917">
    <property type="entry name" value="F-box_SF"/>
    <property type="match status" value="1"/>
</dbReference>
<evidence type="ECO:0000256" key="2">
    <source>
        <dbReference type="SAM" id="MobiDB-lite"/>
    </source>
</evidence>
<dbReference type="SUPFAM" id="SSF81383">
    <property type="entry name" value="F-box domain"/>
    <property type="match status" value="1"/>
</dbReference>
<proteinExistence type="predicted"/>
<keyword evidence="6" id="KW-1185">Reference proteome</keyword>
<evidence type="ECO:0000313" key="5">
    <source>
        <dbReference type="EMBL" id="KAJ5255015.1"/>
    </source>
</evidence>
<dbReference type="Proteomes" id="UP001220256">
    <property type="component" value="Unassembled WGS sequence"/>
</dbReference>
<dbReference type="PANTHER" id="PTHR13382:SF67">
    <property type="entry name" value="SCF E3 UBIQUITIN LIGASE COMPLEX F-BOX PROTEIN POF2"/>
    <property type="match status" value="1"/>
</dbReference>